<feature type="domain" description="Quercetin 2,3-dioxygenase C-terminal cupin" evidence="4">
    <location>
        <begin position="154"/>
        <end position="221"/>
    </location>
</feature>
<dbReference type="AlphaFoldDB" id="A0A562TBV5"/>
<organism evidence="5 6">
    <name type="scientific">Chitinophaga japonensis</name>
    <name type="common">Flexibacter japonensis</name>
    <dbReference type="NCBI Taxonomy" id="104662"/>
    <lineage>
        <taxon>Bacteria</taxon>
        <taxon>Pseudomonadati</taxon>
        <taxon>Bacteroidota</taxon>
        <taxon>Chitinophagia</taxon>
        <taxon>Chitinophagales</taxon>
        <taxon>Chitinophagaceae</taxon>
        <taxon>Chitinophaga</taxon>
    </lineage>
</organism>
<dbReference type="InterPro" id="IPR041602">
    <property type="entry name" value="Quercetinase_C"/>
</dbReference>
<dbReference type="InterPro" id="IPR014710">
    <property type="entry name" value="RmlC-like_jellyroll"/>
</dbReference>
<name>A0A562TBV5_CHIJA</name>
<evidence type="ECO:0008006" key="7">
    <source>
        <dbReference type="Google" id="ProtNLM"/>
    </source>
</evidence>
<evidence type="ECO:0000256" key="2">
    <source>
        <dbReference type="RuleBase" id="RU003457"/>
    </source>
</evidence>
<feature type="domain" description="Pirin N-terminal" evidence="3">
    <location>
        <begin position="17"/>
        <end position="124"/>
    </location>
</feature>
<dbReference type="PANTHER" id="PTHR43212:SF3">
    <property type="entry name" value="QUERCETIN 2,3-DIOXYGENASE"/>
    <property type="match status" value="1"/>
</dbReference>
<gene>
    <name evidence="5" type="ORF">LX66_0360</name>
</gene>
<sequence>MIPQTKGKIFLADERGRHETTWFRSYHTFNFGNYYHVHKQPFGALYVLNEDTLGGGRRLTLQVEEDTDIFLLPTVGAVNWQHTAGAPVLTGAGQALCFSATSGDTFTVSNPYEDALVNFLQLWIKRPGTPGSDIPEACDFYLDQPKDRLLPLFDGRLFIGKFNGRAETVHTVAHPGHGIFVFVIEGAFEVQHRLMNARDGLALWDVREIELEALSNDAILLVANVPAL</sequence>
<dbReference type="EMBL" id="VLLG01000002">
    <property type="protein sequence ID" value="TWI90999.1"/>
    <property type="molecule type" value="Genomic_DNA"/>
</dbReference>
<dbReference type="InterPro" id="IPR003829">
    <property type="entry name" value="Pirin_N_dom"/>
</dbReference>
<evidence type="ECO:0000259" key="3">
    <source>
        <dbReference type="Pfam" id="PF02678"/>
    </source>
</evidence>
<comment type="similarity">
    <text evidence="1 2">Belongs to the pirin family.</text>
</comment>
<dbReference type="SUPFAM" id="SSF51182">
    <property type="entry name" value="RmlC-like cupins"/>
    <property type="match status" value="1"/>
</dbReference>
<dbReference type="Gene3D" id="2.60.120.10">
    <property type="entry name" value="Jelly Rolls"/>
    <property type="match status" value="2"/>
</dbReference>
<dbReference type="Pfam" id="PF17954">
    <property type="entry name" value="Pirin_C_2"/>
    <property type="match status" value="1"/>
</dbReference>
<dbReference type="OrthoDB" id="321327at2"/>
<evidence type="ECO:0000313" key="6">
    <source>
        <dbReference type="Proteomes" id="UP000316778"/>
    </source>
</evidence>
<proteinExistence type="inferred from homology"/>
<protein>
    <recommendedName>
        <fullName evidence="7">Quercetin 2,3-dioxygenase C-terminal cupin domain-containing protein</fullName>
    </recommendedName>
</protein>
<evidence type="ECO:0000313" key="5">
    <source>
        <dbReference type="EMBL" id="TWI90999.1"/>
    </source>
</evidence>
<dbReference type="PANTHER" id="PTHR43212">
    <property type="entry name" value="QUERCETIN 2,3-DIOXYGENASE"/>
    <property type="match status" value="1"/>
</dbReference>
<keyword evidence="6" id="KW-1185">Reference proteome</keyword>
<dbReference type="Proteomes" id="UP000316778">
    <property type="component" value="Unassembled WGS sequence"/>
</dbReference>
<accession>A0A562TBV5</accession>
<evidence type="ECO:0000259" key="4">
    <source>
        <dbReference type="Pfam" id="PF17954"/>
    </source>
</evidence>
<comment type="caution">
    <text evidence="5">The sequence shown here is derived from an EMBL/GenBank/DDBJ whole genome shotgun (WGS) entry which is preliminary data.</text>
</comment>
<dbReference type="Pfam" id="PF02678">
    <property type="entry name" value="Pirin"/>
    <property type="match status" value="1"/>
</dbReference>
<evidence type="ECO:0000256" key="1">
    <source>
        <dbReference type="ARBA" id="ARBA00008416"/>
    </source>
</evidence>
<dbReference type="InterPro" id="IPR012093">
    <property type="entry name" value="Pirin"/>
</dbReference>
<dbReference type="RefSeq" id="WP_145710175.1">
    <property type="nucleotide sequence ID" value="NZ_BAAAFY010000001.1"/>
</dbReference>
<reference evidence="5 6" key="1">
    <citation type="journal article" date="2013" name="Stand. Genomic Sci.">
        <title>Genomic Encyclopedia of Type Strains, Phase I: The one thousand microbial genomes (KMG-I) project.</title>
        <authorList>
            <person name="Kyrpides N.C."/>
            <person name="Woyke T."/>
            <person name="Eisen J.A."/>
            <person name="Garrity G."/>
            <person name="Lilburn T.G."/>
            <person name="Beck B.J."/>
            <person name="Whitman W.B."/>
            <person name="Hugenholtz P."/>
            <person name="Klenk H.P."/>
        </authorList>
    </citation>
    <scope>NUCLEOTIDE SEQUENCE [LARGE SCALE GENOMIC DNA]</scope>
    <source>
        <strain evidence="5 6">DSM 13484</strain>
    </source>
</reference>
<dbReference type="InterPro" id="IPR011051">
    <property type="entry name" value="RmlC_Cupin_sf"/>
</dbReference>